<dbReference type="STRING" id="121292.AU252_01295"/>
<dbReference type="Pfam" id="PF00005">
    <property type="entry name" value="ABC_tran"/>
    <property type="match status" value="1"/>
</dbReference>
<gene>
    <name evidence="5" type="ORF">AU252_01295</name>
</gene>
<dbReference type="GO" id="GO:0016887">
    <property type="term" value="F:ATP hydrolysis activity"/>
    <property type="evidence" value="ECO:0007669"/>
    <property type="project" value="InterPro"/>
</dbReference>
<proteinExistence type="predicted"/>
<dbReference type="EMBL" id="CP013747">
    <property type="protein sequence ID" value="ALV39967.1"/>
    <property type="molecule type" value="Genomic_DNA"/>
</dbReference>
<dbReference type="PANTHER" id="PTHR45772:SF1">
    <property type="entry name" value="ABC TRANSPORTER ATP-BINDING PROTEIN"/>
    <property type="match status" value="1"/>
</dbReference>
<evidence type="ECO:0000256" key="2">
    <source>
        <dbReference type="ARBA" id="ARBA00022741"/>
    </source>
</evidence>
<evidence type="ECO:0000259" key="4">
    <source>
        <dbReference type="PROSITE" id="PS50893"/>
    </source>
</evidence>
<dbReference type="Proteomes" id="UP000065151">
    <property type="component" value="Chromosome"/>
</dbReference>
<name>A0A0U3NT04_9MICC</name>
<dbReference type="Gene3D" id="3.40.50.300">
    <property type="entry name" value="P-loop containing nucleotide triphosphate hydrolases"/>
    <property type="match status" value="1"/>
</dbReference>
<keyword evidence="1" id="KW-0813">Transport</keyword>
<evidence type="ECO:0000256" key="3">
    <source>
        <dbReference type="ARBA" id="ARBA00022840"/>
    </source>
</evidence>
<dbReference type="GO" id="GO:0005886">
    <property type="term" value="C:plasma membrane"/>
    <property type="evidence" value="ECO:0007669"/>
    <property type="project" value="TreeGrafter"/>
</dbReference>
<dbReference type="RefSeq" id="WP_058929182.1">
    <property type="nucleotide sequence ID" value="NZ_CP013747.1"/>
</dbReference>
<keyword evidence="2" id="KW-0547">Nucleotide-binding</keyword>
<dbReference type="SUPFAM" id="SSF52540">
    <property type="entry name" value="P-loop containing nucleoside triphosphate hydrolases"/>
    <property type="match status" value="1"/>
</dbReference>
<reference evidence="5 6" key="1">
    <citation type="submission" date="2015-12" db="EMBL/GenBank/DDBJ databases">
        <authorList>
            <person name="Shamseldin A."/>
            <person name="Moawad H."/>
            <person name="Abd El-Rahim W.M."/>
            <person name="Sadowsky M.J."/>
        </authorList>
    </citation>
    <scope>NUCLEOTIDE SEQUENCE [LARGE SCALE GENOMIC DNA]</scope>
    <source>
        <strain evidence="5 6">Ar51</strain>
    </source>
</reference>
<dbReference type="KEGG" id="psul:AU252_01295"/>
<dbReference type="AlphaFoldDB" id="A0A0U3NT04"/>
<evidence type="ECO:0000313" key="5">
    <source>
        <dbReference type="EMBL" id="ALV39967.1"/>
    </source>
</evidence>
<dbReference type="InterPro" id="IPR003593">
    <property type="entry name" value="AAA+_ATPase"/>
</dbReference>
<dbReference type="PANTHER" id="PTHR45772">
    <property type="entry name" value="CONSERVED COMPONENT OF ABC TRANSPORTER FOR NATURAL AMINO ACIDS-RELATED"/>
    <property type="match status" value="1"/>
</dbReference>
<dbReference type="SMART" id="SM00382">
    <property type="entry name" value="AAA"/>
    <property type="match status" value="1"/>
</dbReference>
<evidence type="ECO:0000256" key="1">
    <source>
        <dbReference type="ARBA" id="ARBA00022448"/>
    </source>
</evidence>
<sequence length="260" mass="27693">MTHASAVQPSQHKTLEIIGLSKSFGGVHAVRDVSLTLEKGQVLGVIGPNGAGKTSLVNTISGRQRPTSGSVLLDGREVAGKPAYTLNRRGLARSYQQANVFAEVTVQENIARAGEFAGKRAIDVDEFVQSTGLDTVWSTRAGALPYGQQKILGLVMTIHTGPSILLLDEPAAGLEMSERFRIDHLVKETTKRGCAVLIVEHDMDLIRRLCPNILVMDSGAVLAEGITNEVLARPDVLEAYLGTSSPSTHMADPAEGATDD</sequence>
<feature type="domain" description="ABC transporter" evidence="4">
    <location>
        <begin position="15"/>
        <end position="243"/>
    </location>
</feature>
<keyword evidence="3" id="KW-0067">ATP-binding</keyword>
<dbReference type="InterPro" id="IPR027417">
    <property type="entry name" value="P-loop_NTPase"/>
</dbReference>
<dbReference type="InterPro" id="IPR003439">
    <property type="entry name" value="ABC_transporter-like_ATP-bd"/>
</dbReference>
<dbReference type="InterPro" id="IPR051120">
    <property type="entry name" value="ABC_AA/LPS_Transport"/>
</dbReference>
<dbReference type="PROSITE" id="PS50893">
    <property type="entry name" value="ABC_TRANSPORTER_2"/>
    <property type="match status" value="1"/>
</dbReference>
<organism evidence="5">
    <name type="scientific">Pseudarthrobacter sulfonivorans</name>
    <dbReference type="NCBI Taxonomy" id="121292"/>
    <lineage>
        <taxon>Bacteria</taxon>
        <taxon>Bacillati</taxon>
        <taxon>Actinomycetota</taxon>
        <taxon>Actinomycetes</taxon>
        <taxon>Micrococcales</taxon>
        <taxon>Micrococcaceae</taxon>
        <taxon>Pseudarthrobacter</taxon>
    </lineage>
</organism>
<dbReference type="GO" id="GO:0005524">
    <property type="term" value="F:ATP binding"/>
    <property type="evidence" value="ECO:0007669"/>
    <property type="project" value="UniProtKB-KW"/>
</dbReference>
<evidence type="ECO:0000313" key="6">
    <source>
        <dbReference type="Proteomes" id="UP000065151"/>
    </source>
</evidence>
<dbReference type="CDD" id="cd03219">
    <property type="entry name" value="ABC_Mj1267_LivG_branched"/>
    <property type="match status" value="1"/>
</dbReference>
<accession>A0A0U3NT04</accession>
<protein>
    <recommendedName>
        <fullName evidence="4">ABC transporter domain-containing protein</fullName>
    </recommendedName>
</protein>